<keyword evidence="7 10" id="KW-0067">ATP-binding</keyword>
<dbReference type="EC" id="2.7.1.12" evidence="3 10"/>
<dbReference type="PANTHER" id="PTHR43442">
    <property type="entry name" value="GLUCONOKINASE-RELATED"/>
    <property type="match status" value="1"/>
</dbReference>
<evidence type="ECO:0000256" key="3">
    <source>
        <dbReference type="ARBA" id="ARBA00012054"/>
    </source>
</evidence>
<dbReference type="EMBL" id="CP137757">
    <property type="protein sequence ID" value="WPF25147.1"/>
    <property type="molecule type" value="Genomic_DNA"/>
</dbReference>
<evidence type="ECO:0000256" key="6">
    <source>
        <dbReference type="ARBA" id="ARBA00022777"/>
    </source>
</evidence>
<organism evidence="11 12">
    <name type="scientific">Corynebacterium pseudokroppenstedtii</name>
    <dbReference type="NCBI Taxonomy" id="2804917"/>
    <lineage>
        <taxon>Bacteria</taxon>
        <taxon>Bacillati</taxon>
        <taxon>Actinomycetota</taxon>
        <taxon>Actinomycetes</taxon>
        <taxon>Mycobacteriales</taxon>
        <taxon>Corynebacteriaceae</taxon>
        <taxon>Corynebacterium</taxon>
    </lineage>
</organism>
<evidence type="ECO:0000313" key="11">
    <source>
        <dbReference type="EMBL" id="WPF25147.1"/>
    </source>
</evidence>
<evidence type="ECO:0000256" key="1">
    <source>
        <dbReference type="ARBA" id="ARBA00004761"/>
    </source>
</evidence>
<keyword evidence="6 10" id="KW-0418">Kinase</keyword>
<dbReference type="InterPro" id="IPR027417">
    <property type="entry name" value="P-loop_NTPase"/>
</dbReference>
<dbReference type="FunFam" id="3.40.50.300:FF:000522">
    <property type="entry name" value="Gluconokinase"/>
    <property type="match status" value="1"/>
</dbReference>
<dbReference type="GO" id="GO:0005737">
    <property type="term" value="C:cytoplasm"/>
    <property type="evidence" value="ECO:0007669"/>
    <property type="project" value="TreeGrafter"/>
</dbReference>
<dbReference type="AlphaFoldDB" id="A0AAU0Q0K7"/>
<dbReference type="SUPFAM" id="SSF52540">
    <property type="entry name" value="P-loop containing nucleoside triphosphate hydrolases"/>
    <property type="match status" value="1"/>
</dbReference>
<proteinExistence type="inferred from homology"/>
<evidence type="ECO:0000256" key="5">
    <source>
        <dbReference type="ARBA" id="ARBA00022741"/>
    </source>
</evidence>
<protein>
    <recommendedName>
        <fullName evidence="3 10">Gluconokinase</fullName>
        <ecNumber evidence="3 10">2.7.1.12</ecNumber>
    </recommendedName>
</protein>
<dbReference type="Gene3D" id="3.40.50.300">
    <property type="entry name" value="P-loop containing nucleotide triphosphate hydrolases"/>
    <property type="match status" value="1"/>
</dbReference>
<keyword evidence="8" id="KW-0311">Gluconate utilization</keyword>
<dbReference type="GO" id="GO:0046316">
    <property type="term" value="F:gluconokinase activity"/>
    <property type="evidence" value="ECO:0007669"/>
    <property type="project" value="UniProtKB-EC"/>
</dbReference>
<sequence length="178" mass="19621">MDLSAPLHIVVMGVSGSGKTSVAQHLHDSTGFPYAEADDFHPQSNIQKMESGIPLTDDDRWPWLRALRDWMSEHGDAGESTVVTCSALKRAYRDLLSEAHGNVLFVHLDGPMELIANRMELRSGHFMPRSLLPSQFDTLETLEGDENGITLDISQTIEELDKQVLAIAQRSADAGGHE</sequence>
<accession>A0AAU0Q0K7</accession>
<dbReference type="NCBIfam" id="TIGR01313">
    <property type="entry name" value="therm_gnt_kin"/>
    <property type="match status" value="1"/>
</dbReference>
<comment type="catalytic activity">
    <reaction evidence="9 10">
        <text>D-gluconate + ATP = 6-phospho-D-gluconate + ADP + H(+)</text>
        <dbReference type="Rhea" id="RHEA:19433"/>
        <dbReference type="ChEBI" id="CHEBI:15378"/>
        <dbReference type="ChEBI" id="CHEBI:18391"/>
        <dbReference type="ChEBI" id="CHEBI:30616"/>
        <dbReference type="ChEBI" id="CHEBI:58759"/>
        <dbReference type="ChEBI" id="CHEBI:456216"/>
        <dbReference type="EC" id="2.7.1.12"/>
    </reaction>
</comment>
<reference evidence="11 12" key="1">
    <citation type="submission" date="2023-10" db="EMBL/GenBank/DDBJ databases">
        <title>complete genome sequence of Corynebacterium pseudokroppenstedtii P15-C1.</title>
        <authorList>
            <person name="Bruggemann H."/>
            <person name="Poehlein A."/>
        </authorList>
    </citation>
    <scope>NUCLEOTIDE SEQUENCE [LARGE SCALE GENOMIC DNA]</scope>
    <source>
        <strain evidence="11 12">P15_C1</strain>
    </source>
</reference>
<dbReference type="Proteomes" id="UP001174314">
    <property type="component" value="Chromosome"/>
</dbReference>
<evidence type="ECO:0000256" key="10">
    <source>
        <dbReference type="RuleBase" id="RU363066"/>
    </source>
</evidence>
<dbReference type="InterPro" id="IPR006001">
    <property type="entry name" value="Therm_gnt_kin"/>
</dbReference>
<comment type="similarity">
    <text evidence="2 10">Belongs to the gluconokinase GntK/GntV family.</text>
</comment>
<gene>
    <name evidence="11" type="ORF">Q0N40_00860</name>
</gene>
<evidence type="ECO:0000256" key="4">
    <source>
        <dbReference type="ARBA" id="ARBA00022679"/>
    </source>
</evidence>
<dbReference type="KEGG" id="cpsk:Q0N40_00860"/>
<evidence type="ECO:0000256" key="8">
    <source>
        <dbReference type="ARBA" id="ARBA00023064"/>
    </source>
</evidence>
<keyword evidence="12" id="KW-1185">Reference proteome</keyword>
<dbReference type="CDD" id="cd02021">
    <property type="entry name" value="GntK"/>
    <property type="match status" value="1"/>
</dbReference>
<evidence type="ECO:0000256" key="2">
    <source>
        <dbReference type="ARBA" id="ARBA00008420"/>
    </source>
</evidence>
<evidence type="ECO:0000313" key="12">
    <source>
        <dbReference type="Proteomes" id="UP001174314"/>
    </source>
</evidence>
<dbReference type="PANTHER" id="PTHR43442:SF3">
    <property type="entry name" value="GLUCONOKINASE-RELATED"/>
    <property type="match status" value="1"/>
</dbReference>
<evidence type="ECO:0000256" key="7">
    <source>
        <dbReference type="ARBA" id="ARBA00022840"/>
    </source>
</evidence>
<dbReference type="GO" id="GO:0005524">
    <property type="term" value="F:ATP binding"/>
    <property type="evidence" value="ECO:0007669"/>
    <property type="project" value="UniProtKB-KW"/>
</dbReference>
<keyword evidence="5 10" id="KW-0547">Nucleotide-binding</keyword>
<keyword evidence="4 10" id="KW-0808">Transferase</keyword>
<dbReference type="GO" id="GO:0019521">
    <property type="term" value="P:D-gluconate metabolic process"/>
    <property type="evidence" value="ECO:0007669"/>
    <property type="project" value="UniProtKB-KW"/>
</dbReference>
<dbReference type="RefSeq" id="WP_204087872.1">
    <property type="nucleotide sequence ID" value="NZ_CP137757.1"/>
</dbReference>
<name>A0AAU0Q0K7_9CORY</name>
<comment type="pathway">
    <text evidence="1">Carbohydrate acid metabolism.</text>
</comment>
<evidence type="ECO:0000256" key="9">
    <source>
        <dbReference type="ARBA" id="ARBA00048090"/>
    </source>
</evidence>